<feature type="transmembrane region" description="Helical" evidence="3">
    <location>
        <begin position="51"/>
        <end position="76"/>
    </location>
</feature>
<feature type="compositionally biased region" description="Low complexity" evidence="2">
    <location>
        <begin position="1"/>
        <end position="16"/>
    </location>
</feature>
<accession>A0A9E6R8Z4</accession>
<reference evidence="4" key="1">
    <citation type="submission" date="2021-08" db="EMBL/GenBank/DDBJ databases">
        <authorList>
            <person name="Zhang H."/>
            <person name="Xu M."/>
            <person name="Yu Z."/>
            <person name="Yang L."/>
            <person name="Cai Y."/>
        </authorList>
    </citation>
    <scope>NUCLEOTIDE SEQUENCE</scope>
    <source>
        <strain evidence="4">CHL1</strain>
    </source>
</reference>
<dbReference type="KEGG" id="cmet:K6K41_19400"/>
<evidence type="ECO:0000313" key="5">
    <source>
        <dbReference type="Proteomes" id="UP000825701"/>
    </source>
</evidence>
<dbReference type="PANTHER" id="PTHR30386:SF28">
    <property type="entry name" value="EXPORTED PROTEIN"/>
    <property type="match status" value="1"/>
</dbReference>
<dbReference type="PANTHER" id="PTHR30386">
    <property type="entry name" value="MEMBRANE FUSION SUBUNIT OF EMRAB-TOLC MULTIDRUG EFFLUX PUMP"/>
    <property type="match status" value="1"/>
</dbReference>
<dbReference type="AlphaFoldDB" id="A0A9E6R8Z4"/>
<gene>
    <name evidence="4" type="ORF">K6K41_19400</name>
</gene>
<keyword evidence="1" id="KW-0175">Coiled coil</keyword>
<dbReference type="SUPFAM" id="SSF51230">
    <property type="entry name" value="Single hybrid motif"/>
    <property type="match status" value="1"/>
</dbReference>
<evidence type="ECO:0000256" key="2">
    <source>
        <dbReference type="SAM" id="MobiDB-lite"/>
    </source>
</evidence>
<organism evidence="4 5">
    <name type="scientific">Chenggangzhangella methanolivorans</name>
    <dbReference type="NCBI Taxonomy" id="1437009"/>
    <lineage>
        <taxon>Bacteria</taxon>
        <taxon>Pseudomonadati</taxon>
        <taxon>Pseudomonadota</taxon>
        <taxon>Alphaproteobacteria</taxon>
        <taxon>Hyphomicrobiales</taxon>
        <taxon>Methylopilaceae</taxon>
        <taxon>Chenggangzhangella</taxon>
    </lineage>
</organism>
<keyword evidence="3" id="KW-0812">Transmembrane</keyword>
<evidence type="ECO:0000313" key="4">
    <source>
        <dbReference type="EMBL" id="QZN99018.1"/>
    </source>
</evidence>
<keyword evidence="3" id="KW-0472">Membrane</keyword>
<feature type="region of interest" description="Disordered" evidence="2">
    <location>
        <begin position="1"/>
        <end position="29"/>
    </location>
</feature>
<feature type="coiled-coil region" evidence="1">
    <location>
        <begin position="222"/>
        <end position="295"/>
    </location>
</feature>
<dbReference type="Proteomes" id="UP000825701">
    <property type="component" value="Chromosome"/>
</dbReference>
<sequence length="300" mass="32816">MAARAANLAMAPEMAAAPPPPPPSGERETSADLFRAEAVEEQRSQWLGSVLVAPGISAVLFAAFAAFAGAGVIALLTFGGHTQKSRVAGWLAPDSGMARVFAPQAGRIVKLHVREGDAVRRGDPLALISTELESAAIGRTHAAAVAELQSRRESLKLERDRQDRLHALQERALGERIPVLVREGERLSDEIALQRSRAIRPTTPRDRIAGLARRDFRPSPAVQEAERDRLRIAADLQSLERERLENERERLTAEAQAREAPLARDAKLGEIVRQVSALSQELAEAEGRREAVITRRRTAW</sequence>
<evidence type="ECO:0000256" key="1">
    <source>
        <dbReference type="SAM" id="Coils"/>
    </source>
</evidence>
<proteinExistence type="predicted"/>
<dbReference type="EMBL" id="CP081869">
    <property type="protein sequence ID" value="QZN99018.1"/>
    <property type="molecule type" value="Genomic_DNA"/>
</dbReference>
<dbReference type="RefSeq" id="WP_261402038.1">
    <property type="nucleotide sequence ID" value="NZ_CP081869.1"/>
</dbReference>
<name>A0A9E6R8Z4_9HYPH</name>
<protein>
    <submittedName>
        <fullName evidence="4">HlyD family secretion protein</fullName>
    </submittedName>
</protein>
<dbReference type="Gene3D" id="2.40.50.100">
    <property type="match status" value="1"/>
</dbReference>
<dbReference type="InterPro" id="IPR050739">
    <property type="entry name" value="MFP"/>
</dbReference>
<dbReference type="InterPro" id="IPR011053">
    <property type="entry name" value="Single_hybrid_motif"/>
</dbReference>
<keyword evidence="3" id="KW-1133">Transmembrane helix</keyword>
<evidence type="ECO:0000256" key="3">
    <source>
        <dbReference type="SAM" id="Phobius"/>
    </source>
</evidence>
<keyword evidence="5" id="KW-1185">Reference proteome</keyword>